<dbReference type="InterPro" id="IPR014284">
    <property type="entry name" value="RNA_pol_sigma-70_dom"/>
</dbReference>
<evidence type="ECO:0000256" key="5">
    <source>
        <dbReference type="ARBA" id="ARBA00023163"/>
    </source>
</evidence>
<dbReference type="SUPFAM" id="SSF88946">
    <property type="entry name" value="Sigma2 domain of RNA polymerase sigma factors"/>
    <property type="match status" value="1"/>
</dbReference>
<dbReference type="InterPro" id="IPR039425">
    <property type="entry name" value="RNA_pol_sigma-70-like"/>
</dbReference>
<comment type="similarity">
    <text evidence="1">Belongs to the sigma-70 factor family. ECF subfamily.</text>
</comment>
<dbReference type="InterPro" id="IPR013325">
    <property type="entry name" value="RNA_pol_sigma_r2"/>
</dbReference>
<dbReference type="RefSeq" id="WP_083549305.1">
    <property type="nucleotide sequence ID" value="NZ_FRBL01000001.1"/>
</dbReference>
<sequence>MTIQNGILTKSPNSSISQQQAFDELYADYWDKVFRLCMGYVNDDDWAKDIAQDTFITVWQQLPNFRNEAAIGTWIFRIACNNCLRQLERSSKFVRKEVDKADEGPVVNEDEVNFLYQCIATLNETDRLIISMELEDVKQAEIAGILGMSESNVRVRVHRIKEKLTEKFKAYER</sequence>
<feature type="domain" description="RNA polymerase sigma-70 region 2" evidence="6">
    <location>
        <begin position="25"/>
        <end position="91"/>
    </location>
</feature>
<dbReference type="AlphaFoldDB" id="A0A1M6WMG6"/>
<dbReference type="Pfam" id="PF04542">
    <property type="entry name" value="Sigma70_r2"/>
    <property type="match status" value="1"/>
</dbReference>
<dbReference type="Pfam" id="PF08281">
    <property type="entry name" value="Sigma70_r4_2"/>
    <property type="match status" value="1"/>
</dbReference>
<dbReference type="Gene3D" id="1.10.1740.10">
    <property type="match status" value="1"/>
</dbReference>
<evidence type="ECO:0000256" key="4">
    <source>
        <dbReference type="ARBA" id="ARBA00023125"/>
    </source>
</evidence>
<dbReference type="InterPro" id="IPR013249">
    <property type="entry name" value="RNA_pol_sigma70_r4_t2"/>
</dbReference>
<evidence type="ECO:0000313" key="8">
    <source>
        <dbReference type="EMBL" id="SHK94725.1"/>
    </source>
</evidence>
<dbReference type="PANTHER" id="PTHR43133:SF8">
    <property type="entry name" value="RNA POLYMERASE SIGMA FACTOR HI_1459-RELATED"/>
    <property type="match status" value="1"/>
</dbReference>
<evidence type="ECO:0000313" key="9">
    <source>
        <dbReference type="Proteomes" id="UP000184420"/>
    </source>
</evidence>
<dbReference type="InterPro" id="IPR013324">
    <property type="entry name" value="RNA_pol_sigma_r3/r4-like"/>
</dbReference>
<dbReference type="GO" id="GO:0003677">
    <property type="term" value="F:DNA binding"/>
    <property type="evidence" value="ECO:0007669"/>
    <property type="project" value="UniProtKB-KW"/>
</dbReference>
<dbReference type="Gene3D" id="1.10.10.10">
    <property type="entry name" value="Winged helix-like DNA-binding domain superfamily/Winged helix DNA-binding domain"/>
    <property type="match status" value="1"/>
</dbReference>
<keyword evidence="4" id="KW-0238">DNA-binding</keyword>
<keyword evidence="2" id="KW-0805">Transcription regulation</keyword>
<keyword evidence="9" id="KW-1185">Reference proteome</keyword>
<dbReference type="STRING" id="1419482.SAMN05444266_101685"/>
<name>A0A1M6WMG6_9BACT</name>
<evidence type="ECO:0000259" key="6">
    <source>
        <dbReference type="Pfam" id="PF04542"/>
    </source>
</evidence>
<gene>
    <name evidence="8" type="ORF">SAMN05444266_101685</name>
</gene>
<keyword evidence="5" id="KW-0804">Transcription</keyword>
<dbReference type="NCBIfam" id="TIGR02937">
    <property type="entry name" value="sigma70-ECF"/>
    <property type="match status" value="1"/>
</dbReference>
<dbReference type="Proteomes" id="UP000184420">
    <property type="component" value="Unassembled WGS sequence"/>
</dbReference>
<feature type="domain" description="RNA polymerase sigma factor 70 region 4 type 2" evidence="7">
    <location>
        <begin position="115"/>
        <end position="164"/>
    </location>
</feature>
<dbReference type="EMBL" id="FRBL01000001">
    <property type="protein sequence ID" value="SHK94725.1"/>
    <property type="molecule type" value="Genomic_DNA"/>
</dbReference>
<evidence type="ECO:0000256" key="1">
    <source>
        <dbReference type="ARBA" id="ARBA00010641"/>
    </source>
</evidence>
<keyword evidence="3" id="KW-0731">Sigma factor</keyword>
<dbReference type="PANTHER" id="PTHR43133">
    <property type="entry name" value="RNA POLYMERASE ECF-TYPE SIGMA FACTO"/>
    <property type="match status" value="1"/>
</dbReference>
<dbReference type="OrthoDB" id="9780326at2"/>
<dbReference type="InterPro" id="IPR036388">
    <property type="entry name" value="WH-like_DNA-bd_sf"/>
</dbReference>
<evidence type="ECO:0000256" key="2">
    <source>
        <dbReference type="ARBA" id="ARBA00023015"/>
    </source>
</evidence>
<reference evidence="8 9" key="1">
    <citation type="submission" date="2016-11" db="EMBL/GenBank/DDBJ databases">
        <authorList>
            <person name="Jaros S."/>
            <person name="Januszkiewicz K."/>
            <person name="Wedrychowicz H."/>
        </authorList>
    </citation>
    <scope>NUCLEOTIDE SEQUENCE [LARGE SCALE GENOMIC DNA]</scope>
    <source>
        <strain evidence="8 9">DSM 27406</strain>
    </source>
</reference>
<dbReference type="GO" id="GO:0006352">
    <property type="term" value="P:DNA-templated transcription initiation"/>
    <property type="evidence" value="ECO:0007669"/>
    <property type="project" value="InterPro"/>
</dbReference>
<proteinExistence type="inferred from homology"/>
<dbReference type="InterPro" id="IPR007627">
    <property type="entry name" value="RNA_pol_sigma70_r2"/>
</dbReference>
<accession>A0A1M6WMG6</accession>
<organism evidence="8 9">
    <name type="scientific">Chitinophaga jiangningensis</name>
    <dbReference type="NCBI Taxonomy" id="1419482"/>
    <lineage>
        <taxon>Bacteria</taxon>
        <taxon>Pseudomonadati</taxon>
        <taxon>Bacteroidota</taxon>
        <taxon>Chitinophagia</taxon>
        <taxon>Chitinophagales</taxon>
        <taxon>Chitinophagaceae</taxon>
        <taxon>Chitinophaga</taxon>
    </lineage>
</organism>
<dbReference type="SUPFAM" id="SSF88659">
    <property type="entry name" value="Sigma3 and sigma4 domains of RNA polymerase sigma factors"/>
    <property type="match status" value="1"/>
</dbReference>
<protein>
    <submittedName>
        <fullName evidence="8">RNA polymerase sigma-70 factor, ECF subfamily</fullName>
    </submittedName>
</protein>
<dbReference type="CDD" id="cd06171">
    <property type="entry name" value="Sigma70_r4"/>
    <property type="match status" value="1"/>
</dbReference>
<evidence type="ECO:0000259" key="7">
    <source>
        <dbReference type="Pfam" id="PF08281"/>
    </source>
</evidence>
<evidence type="ECO:0000256" key="3">
    <source>
        <dbReference type="ARBA" id="ARBA00023082"/>
    </source>
</evidence>
<dbReference type="GO" id="GO:0016987">
    <property type="term" value="F:sigma factor activity"/>
    <property type="evidence" value="ECO:0007669"/>
    <property type="project" value="UniProtKB-KW"/>
</dbReference>